<feature type="compositionally biased region" description="Low complexity" evidence="1">
    <location>
        <begin position="62"/>
        <end position="79"/>
    </location>
</feature>
<protein>
    <submittedName>
        <fullName evidence="2">Uncharacterized protein</fullName>
    </submittedName>
</protein>
<evidence type="ECO:0000313" key="2">
    <source>
        <dbReference type="EMBL" id="KAG8469492.1"/>
    </source>
</evidence>
<reference evidence="2" key="1">
    <citation type="submission" date="2021-05" db="EMBL/GenBank/DDBJ databases">
        <title>The genome of the haptophyte Pavlova lutheri (Diacronema luteri, Pavlovales) - a model for lipid biosynthesis in eukaryotic algae.</title>
        <authorList>
            <person name="Hulatt C.J."/>
            <person name="Posewitz M.C."/>
        </authorList>
    </citation>
    <scope>NUCLEOTIDE SEQUENCE</scope>
    <source>
        <strain evidence="2">NIVA-4/92</strain>
    </source>
</reference>
<feature type="compositionally biased region" description="Basic and acidic residues" evidence="1">
    <location>
        <begin position="14"/>
        <end position="24"/>
    </location>
</feature>
<accession>A0A8J6CC41</accession>
<organism evidence="2 3">
    <name type="scientific">Diacronema lutheri</name>
    <name type="common">Unicellular marine alga</name>
    <name type="synonym">Monochrysis lutheri</name>
    <dbReference type="NCBI Taxonomy" id="2081491"/>
    <lineage>
        <taxon>Eukaryota</taxon>
        <taxon>Haptista</taxon>
        <taxon>Haptophyta</taxon>
        <taxon>Pavlovophyceae</taxon>
        <taxon>Pavlovales</taxon>
        <taxon>Pavlovaceae</taxon>
        <taxon>Diacronema</taxon>
    </lineage>
</organism>
<gene>
    <name evidence="2" type="ORF">KFE25_005947</name>
</gene>
<comment type="caution">
    <text evidence="2">The sequence shown here is derived from an EMBL/GenBank/DDBJ whole genome shotgun (WGS) entry which is preliminary data.</text>
</comment>
<sequence length="283" mass="31012">MGVRGAPAAPTPTRRLDKKLEPRVRRPRAASMAVRNKYWRADLYPRARPQGKGNARTKRAARPAPRSATQPAPRAPTRASRPRSEESPAPRSAIRTLLKLDAAARKRGATDVLKHEPFAPANAKAAAPMARNEAAQQPLVDPVVVVNLLKLAHGCAMSASSQLPGAWRFDKRPRRGDPLLRTLICPCGARLRSAVDSCPQGYYCGFPTGKATPPNPCTKPYNPWLAPPRIAHADAGTSDDEEPLPAYGCHLHHTFRLSNIAHYGVKDTWTDFGQWHDRESDGE</sequence>
<evidence type="ECO:0000256" key="1">
    <source>
        <dbReference type="SAM" id="MobiDB-lite"/>
    </source>
</evidence>
<evidence type="ECO:0000313" key="3">
    <source>
        <dbReference type="Proteomes" id="UP000751190"/>
    </source>
</evidence>
<dbReference type="EMBL" id="JAGTXO010000002">
    <property type="protein sequence ID" value="KAG8469492.1"/>
    <property type="molecule type" value="Genomic_DNA"/>
</dbReference>
<feature type="region of interest" description="Disordered" evidence="1">
    <location>
        <begin position="1"/>
        <end position="93"/>
    </location>
</feature>
<dbReference type="Proteomes" id="UP000751190">
    <property type="component" value="Unassembled WGS sequence"/>
</dbReference>
<name>A0A8J6CC41_DIALT</name>
<dbReference type="AlphaFoldDB" id="A0A8J6CC41"/>
<proteinExistence type="predicted"/>
<keyword evidence="3" id="KW-1185">Reference proteome</keyword>